<dbReference type="SUPFAM" id="SSF57701">
    <property type="entry name" value="Zn2/Cys6 DNA-binding domain"/>
    <property type="match status" value="1"/>
</dbReference>
<dbReference type="InterPro" id="IPR001138">
    <property type="entry name" value="Zn2Cys6_DnaBD"/>
</dbReference>
<dbReference type="Pfam" id="PF00172">
    <property type="entry name" value="Zn_clus"/>
    <property type="match status" value="1"/>
</dbReference>
<dbReference type="GO" id="GO:0000435">
    <property type="term" value="P:positive regulation of transcription from RNA polymerase II promoter by galactose"/>
    <property type="evidence" value="ECO:0007669"/>
    <property type="project" value="TreeGrafter"/>
</dbReference>
<name>A0A6A7C6C0_9PEZI</name>
<dbReference type="AlphaFoldDB" id="A0A6A7C6C0"/>
<evidence type="ECO:0000259" key="5">
    <source>
        <dbReference type="PROSITE" id="PS50048"/>
    </source>
</evidence>
<dbReference type="PROSITE" id="PS50048">
    <property type="entry name" value="ZN2_CY6_FUNGAL_2"/>
    <property type="match status" value="1"/>
</dbReference>
<evidence type="ECO:0000256" key="4">
    <source>
        <dbReference type="SAM" id="MobiDB-lite"/>
    </source>
</evidence>
<dbReference type="InterPro" id="IPR051127">
    <property type="entry name" value="Fungal_SecMet_Regulators"/>
</dbReference>
<dbReference type="Proteomes" id="UP000799421">
    <property type="component" value="Unassembled WGS sequence"/>
</dbReference>
<dbReference type="GO" id="GO:0008270">
    <property type="term" value="F:zinc ion binding"/>
    <property type="evidence" value="ECO:0007669"/>
    <property type="project" value="InterPro"/>
</dbReference>
<reference evidence="6" key="1">
    <citation type="journal article" date="2020" name="Stud. Mycol.">
        <title>101 Dothideomycetes genomes: a test case for predicting lifestyles and emergence of pathogens.</title>
        <authorList>
            <person name="Haridas S."/>
            <person name="Albert R."/>
            <person name="Binder M."/>
            <person name="Bloem J."/>
            <person name="Labutti K."/>
            <person name="Salamov A."/>
            <person name="Andreopoulos B."/>
            <person name="Baker S."/>
            <person name="Barry K."/>
            <person name="Bills G."/>
            <person name="Bluhm B."/>
            <person name="Cannon C."/>
            <person name="Castanera R."/>
            <person name="Culley D."/>
            <person name="Daum C."/>
            <person name="Ezra D."/>
            <person name="Gonzalez J."/>
            <person name="Henrissat B."/>
            <person name="Kuo A."/>
            <person name="Liang C."/>
            <person name="Lipzen A."/>
            <person name="Lutzoni F."/>
            <person name="Magnuson J."/>
            <person name="Mondo S."/>
            <person name="Nolan M."/>
            <person name="Ohm R."/>
            <person name="Pangilinan J."/>
            <person name="Park H.-J."/>
            <person name="Ramirez L."/>
            <person name="Alfaro M."/>
            <person name="Sun H."/>
            <person name="Tritt A."/>
            <person name="Yoshinaga Y."/>
            <person name="Zwiers L.-H."/>
            <person name="Turgeon B."/>
            <person name="Goodwin S."/>
            <person name="Spatafora J."/>
            <person name="Crous P."/>
            <person name="Grigoriev I."/>
        </authorList>
    </citation>
    <scope>NUCLEOTIDE SEQUENCE</scope>
    <source>
        <strain evidence="6">CBS 480.64</strain>
    </source>
</reference>
<dbReference type="OrthoDB" id="3971593at2759"/>
<dbReference type="CDD" id="cd00067">
    <property type="entry name" value="GAL4"/>
    <property type="match status" value="1"/>
</dbReference>
<dbReference type="EMBL" id="MU005964">
    <property type="protein sequence ID" value="KAF2862787.1"/>
    <property type="molecule type" value="Genomic_DNA"/>
</dbReference>
<proteinExistence type="predicted"/>
<feature type="region of interest" description="Disordered" evidence="4">
    <location>
        <begin position="195"/>
        <end position="264"/>
    </location>
</feature>
<dbReference type="Gene3D" id="4.10.240.10">
    <property type="entry name" value="Zn(2)-C6 fungal-type DNA-binding domain"/>
    <property type="match status" value="1"/>
</dbReference>
<dbReference type="InterPro" id="IPR036864">
    <property type="entry name" value="Zn2-C6_fun-type_DNA-bd_sf"/>
</dbReference>
<evidence type="ECO:0000256" key="2">
    <source>
        <dbReference type="ARBA" id="ARBA00023163"/>
    </source>
</evidence>
<feature type="compositionally biased region" description="Basic and acidic residues" evidence="4">
    <location>
        <begin position="247"/>
        <end position="264"/>
    </location>
</feature>
<dbReference type="SMART" id="SM00066">
    <property type="entry name" value="GAL4"/>
    <property type="match status" value="1"/>
</dbReference>
<dbReference type="PANTHER" id="PTHR47424:SF5">
    <property type="entry name" value="ZN(II)2CYS6 TRANSCRIPTION FACTOR (EUROFUNG)"/>
    <property type="match status" value="1"/>
</dbReference>
<sequence length="264" mass="29164">MANNDIESYHQLAPLTATSQQNGYPPPGVHAHPGEAVAPADEHTNGTKRKNDHVPQQRAKRNRYITIACNECKRRKIRCNGNTPCQRCNNLNLECVYAPNCCTGFKDSPEYKMMTEQMDSLQQQVNLLYSDLTSLRTQLNHPSPHMGQHMQAQLQAQMQPAAHAVPTSHAADQIVYQSTAIDPSLQAERFAVTQAPSSVAGAMSPTAARPKNEHEQYGNGLGMETQGERPTGTNGTDENERWGSNAREGRTHTTSKEQRTGYPT</sequence>
<dbReference type="GO" id="GO:0000978">
    <property type="term" value="F:RNA polymerase II cis-regulatory region sequence-specific DNA binding"/>
    <property type="evidence" value="ECO:0007669"/>
    <property type="project" value="TreeGrafter"/>
</dbReference>
<protein>
    <recommendedName>
        <fullName evidence="5">Zn(2)-C6 fungal-type domain-containing protein</fullName>
    </recommendedName>
</protein>
<keyword evidence="7" id="KW-1185">Reference proteome</keyword>
<dbReference type="PROSITE" id="PS00463">
    <property type="entry name" value="ZN2_CY6_FUNGAL_1"/>
    <property type="match status" value="1"/>
</dbReference>
<evidence type="ECO:0000313" key="6">
    <source>
        <dbReference type="EMBL" id="KAF2862787.1"/>
    </source>
</evidence>
<gene>
    <name evidence="6" type="ORF">K470DRAFT_268740</name>
</gene>
<evidence type="ECO:0000256" key="3">
    <source>
        <dbReference type="ARBA" id="ARBA00023242"/>
    </source>
</evidence>
<dbReference type="PANTHER" id="PTHR47424">
    <property type="entry name" value="REGULATORY PROTEIN GAL4"/>
    <property type="match status" value="1"/>
</dbReference>
<evidence type="ECO:0000313" key="7">
    <source>
        <dbReference type="Proteomes" id="UP000799421"/>
    </source>
</evidence>
<feature type="domain" description="Zn(2)-C6 fungal-type" evidence="5">
    <location>
        <begin position="68"/>
        <end position="97"/>
    </location>
</feature>
<accession>A0A6A7C6C0</accession>
<keyword evidence="3" id="KW-0539">Nucleus</keyword>
<keyword evidence="2" id="KW-0804">Transcription</keyword>
<dbReference type="GO" id="GO:0000981">
    <property type="term" value="F:DNA-binding transcription factor activity, RNA polymerase II-specific"/>
    <property type="evidence" value="ECO:0007669"/>
    <property type="project" value="InterPro"/>
</dbReference>
<keyword evidence="1" id="KW-0805">Transcription regulation</keyword>
<organism evidence="6 7">
    <name type="scientific">Piedraia hortae CBS 480.64</name>
    <dbReference type="NCBI Taxonomy" id="1314780"/>
    <lineage>
        <taxon>Eukaryota</taxon>
        <taxon>Fungi</taxon>
        <taxon>Dikarya</taxon>
        <taxon>Ascomycota</taxon>
        <taxon>Pezizomycotina</taxon>
        <taxon>Dothideomycetes</taxon>
        <taxon>Dothideomycetidae</taxon>
        <taxon>Capnodiales</taxon>
        <taxon>Piedraiaceae</taxon>
        <taxon>Piedraia</taxon>
    </lineage>
</organism>
<feature type="region of interest" description="Disordered" evidence="4">
    <location>
        <begin position="17"/>
        <end position="59"/>
    </location>
</feature>
<evidence type="ECO:0000256" key="1">
    <source>
        <dbReference type="ARBA" id="ARBA00023015"/>
    </source>
</evidence>
<dbReference type="GO" id="GO:0005634">
    <property type="term" value="C:nucleus"/>
    <property type="evidence" value="ECO:0007669"/>
    <property type="project" value="TreeGrafter"/>
</dbReference>